<feature type="non-terminal residue" evidence="2">
    <location>
        <position position="1"/>
    </location>
</feature>
<comment type="caution">
    <text evidence="2">The sequence shown here is derived from an EMBL/GenBank/DDBJ whole genome shotgun (WGS) entry which is preliminary data.</text>
</comment>
<feature type="region of interest" description="Disordered" evidence="1">
    <location>
        <begin position="1"/>
        <end position="54"/>
    </location>
</feature>
<accession>A0A392T3C7</accession>
<evidence type="ECO:0000256" key="1">
    <source>
        <dbReference type="SAM" id="MobiDB-lite"/>
    </source>
</evidence>
<name>A0A392T3C7_9FABA</name>
<organism evidence="2 3">
    <name type="scientific">Trifolium medium</name>
    <dbReference type="NCBI Taxonomy" id="97028"/>
    <lineage>
        <taxon>Eukaryota</taxon>
        <taxon>Viridiplantae</taxon>
        <taxon>Streptophyta</taxon>
        <taxon>Embryophyta</taxon>
        <taxon>Tracheophyta</taxon>
        <taxon>Spermatophyta</taxon>
        <taxon>Magnoliopsida</taxon>
        <taxon>eudicotyledons</taxon>
        <taxon>Gunneridae</taxon>
        <taxon>Pentapetalae</taxon>
        <taxon>rosids</taxon>
        <taxon>fabids</taxon>
        <taxon>Fabales</taxon>
        <taxon>Fabaceae</taxon>
        <taxon>Papilionoideae</taxon>
        <taxon>50 kb inversion clade</taxon>
        <taxon>NPAAA clade</taxon>
        <taxon>Hologalegina</taxon>
        <taxon>IRL clade</taxon>
        <taxon>Trifolieae</taxon>
        <taxon>Trifolium</taxon>
    </lineage>
</organism>
<keyword evidence="3" id="KW-1185">Reference proteome</keyword>
<evidence type="ECO:0000313" key="2">
    <source>
        <dbReference type="EMBL" id="MCI55588.1"/>
    </source>
</evidence>
<feature type="compositionally biased region" description="Basic residues" evidence="1">
    <location>
        <begin position="37"/>
        <end position="49"/>
    </location>
</feature>
<dbReference type="Proteomes" id="UP000265520">
    <property type="component" value="Unassembled WGS sequence"/>
</dbReference>
<sequence length="94" mass="10206">EAVPISIVPPLDSAMEEKRTDSSQASKESSPSTFAKKPNRKSKKSKSSKFHTMSELYLENPAVTENVSSKSTTPVAETTFEGVETPVKFSEILG</sequence>
<protein>
    <submittedName>
        <fullName evidence="2">Uncharacterized protein</fullName>
    </submittedName>
</protein>
<proteinExistence type="predicted"/>
<dbReference type="AlphaFoldDB" id="A0A392T3C7"/>
<dbReference type="EMBL" id="LXQA010498699">
    <property type="protein sequence ID" value="MCI55588.1"/>
    <property type="molecule type" value="Genomic_DNA"/>
</dbReference>
<reference evidence="2 3" key="1">
    <citation type="journal article" date="2018" name="Front. Plant Sci.">
        <title>Red Clover (Trifolium pratense) and Zigzag Clover (T. medium) - A Picture of Genomic Similarities and Differences.</title>
        <authorList>
            <person name="Dluhosova J."/>
            <person name="Istvanek J."/>
            <person name="Nedelnik J."/>
            <person name="Repkova J."/>
        </authorList>
    </citation>
    <scope>NUCLEOTIDE SEQUENCE [LARGE SCALE GENOMIC DNA]</scope>
    <source>
        <strain evidence="3">cv. 10/8</strain>
        <tissue evidence="2">Leaf</tissue>
    </source>
</reference>
<evidence type="ECO:0000313" key="3">
    <source>
        <dbReference type="Proteomes" id="UP000265520"/>
    </source>
</evidence>
<feature type="non-terminal residue" evidence="2">
    <location>
        <position position="94"/>
    </location>
</feature>
<feature type="compositionally biased region" description="Polar residues" evidence="1">
    <location>
        <begin position="22"/>
        <end position="33"/>
    </location>
</feature>